<dbReference type="Proteomes" id="UP000003340">
    <property type="component" value="Unassembled WGS sequence"/>
</dbReference>
<dbReference type="GO" id="GO:0030170">
    <property type="term" value="F:pyridoxal phosphate binding"/>
    <property type="evidence" value="ECO:0007669"/>
    <property type="project" value="InterPro"/>
</dbReference>
<evidence type="ECO:0000256" key="8">
    <source>
        <dbReference type="HAMAP-Rule" id="MF_01023"/>
    </source>
</evidence>
<dbReference type="Gene3D" id="3.90.1150.10">
    <property type="entry name" value="Aspartate Aminotransferase, domain 1"/>
    <property type="match status" value="1"/>
</dbReference>
<dbReference type="InterPro" id="IPR050106">
    <property type="entry name" value="HistidinolP_aminotransfase"/>
</dbReference>
<evidence type="ECO:0000259" key="9">
    <source>
        <dbReference type="Pfam" id="PF00155"/>
    </source>
</evidence>
<evidence type="ECO:0000256" key="5">
    <source>
        <dbReference type="ARBA" id="ARBA00022679"/>
    </source>
</evidence>
<dbReference type="InterPro" id="IPR005861">
    <property type="entry name" value="HisP_aminotrans"/>
</dbReference>
<evidence type="ECO:0000313" key="11">
    <source>
        <dbReference type="Proteomes" id="UP000003340"/>
    </source>
</evidence>
<sequence>MHPTIKREVLMSRFLSERFAEIEPYTPGEQPQDFDYIKLNTNESPYPPSPKVLEAVNAEETAKLRLYSDPEVRQLTQEIAEFYGVRPTQVFVGNGSDEVLAFSFLAFCDADHPVCFPDITYGFYKVFAQLFCLDAQQIPLQEDFSVRVEDYCDCGRMVVLANPNAPTGLSLSTDQIERILQTNPDHIVLIDEAYVDFGGESCIPLLGRYPNLIVVQTFSKSRSLAGARLGFAVASEELIEDLNKMKFSFNPYNINRLSILAGTAAMNDKAYFEQCREEILSTRSKTKAALEQLGFQVLDSKTNFLFVRHPDLSGDDYTRQLRKKSILVRHFSQTRIKNYVRITIGTPKQMETLLEATKEILAIRRQEL</sequence>
<accession>C0ECF3</accession>
<dbReference type="AlphaFoldDB" id="C0ECF3"/>
<comment type="cofactor">
    <cofactor evidence="1 8">
        <name>pyridoxal 5'-phosphate</name>
        <dbReference type="ChEBI" id="CHEBI:597326"/>
    </cofactor>
</comment>
<dbReference type="Gene3D" id="3.40.640.10">
    <property type="entry name" value="Type I PLP-dependent aspartate aminotransferase-like (Major domain)"/>
    <property type="match status" value="1"/>
</dbReference>
<evidence type="ECO:0000313" key="10">
    <source>
        <dbReference type="EMBL" id="EEG30864.1"/>
    </source>
</evidence>
<dbReference type="PROSITE" id="PS00599">
    <property type="entry name" value="AA_TRANSFER_CLASS_2"/>
    <property type="match status" value="1"/>
</dbReference>
<comment type="catalytic activity">
    <reaction evidence="7 8">
        <text>L-histidinol phosphate + 2-oxoglutarate = 3-(imidazol-4-yl)-2-oxopropyl phosphate + L-glutamate</text>
        <dbReference type="Rhea" id="RHEA:23744"/>
        <dbReference type="ChEBI" id="CHEBI:16810"/>
        <dbReference type="ChEBI" id="CHEBI:29985"/>
        <dbReference type="ChEBI" id="CHEBI:57766"/>
        <dbReference type="ChEBI" id="CHEBI:57980"/>
        <dbReference type="EC" id="2.6.1.9"/>
    </reaction>
</comment>
<evidence type="ECO:0000256" key="2">
    <source>
        <dbReference type="ARBA" id="ARBA00005011"/>
    </source>
</evidence>
<evidence type="ECO:0000256" key="1">
    <source>
        <dbReference type="ARBA" id="ARBA00001933"/>
    </source>
</evidence>
<dbReference type="SUPFAM" id="SSF53383">
    <property type="entry name" value="PLP-dependent transferases"/>
    <property type="match status" value="1"/>
</dbReference>
<feature type="domain" description="Aminotransferase class I/classII large" evidence="9">
    <location>
        <begin position="35"/>
        <end position="356"/>
    </location>
</feature>
<dbReference type="InterPro" id="IPR015421">
    <property type="entry name" value="PyrdxlP-dep_Trfase_major"/>
</dbReference>
<dbReference type="UniPathway" id="UPA00031">
    <property type="reaction ID" value="UER00012"/>
</dbReference>
<dbReference type="HAMAP" id="MF_01023">
    <property type="entry name" value="HisC_aminotrans_2"/>
    <property type="match status" value="1"/>
</dbReference>
<comment type="pathway">
    <text evidence="2 8">Amino-acid biosynthesis; L-histidine biosynthesis; L-histidine from 5-phospho-alpha-D-ribose 1-diphosphate: step 7/9.</text>
</comment>
<dbReference type="GO" id="GO:0000105">
    <property type="term" value="P:L-histidine biosynthetic process"/>
    <property type="evidence" value="ECO:0007669"/>
    <property type="project" value="UniProtKB-UniRule"/>
</dbReference>
<comment type="subunit">
    <text evidence="3 8">Homodimer.</text>
</comment>
<dbReference type="InterPro" id="IPR004839">
    <property type="entry name" value="Aminotransferase_I/II_large"/>
</dbReference>
<dbReference type="InterPro" id="IPR001917">
    <property type="entry name" value="Aminotrans_II_pyridoxalP_BS"/>
</dbReference>
<organism evidence="10 11">
    <name type="scientific">[Clostridium] methylpentosum DSM 5476</name>
    <dbReference type="NCBI Taxonomy" id="537013"/>
    <lineage>
        <taxon>Bacteria</taxon>
        <taxon>Bacillati</taxon>
        <taxon>Bacillota</taxon>
        <taxon>Clostridia</taxon>
        <taxon>Eubacteriales</taxon>
        <taxon>Oscillospiraceae</taxon>
        <taxon>Oscillospiraceae incertae sedis</taxon>
    </lineage>
</organism>
<evidence type="ECO:0000256" key="3">
    <source>
        <dbReference type="ARBA" id="ARBA00011738"/>
    </source>
</evidence>
<dbReference type="STRING" id="537013.CLOSTMETH_01523"/>
<dbReference type="EC" id="2.6.1.9" evidence="8"/>
<keyword evidence="5 8" id="KW-0808">Transferase</keyword>
<protein>
    <recommendedName>
        <fullName evidence="8">Histidinol-phosphate aminotransferase</fullName>
        <ecNumber evidence="8">2.6.1.9</ecNumber>
    </recommendedName>
    <alternativeName>
        <fullName evidence="8">Imidazole acetol-phosphate transaminase</fullName>
    </alternativeName>
</protein>
<dbReference type="NCBIfam" id="TIGR01141">
    <property type="entry name" value="hisC"/>
    <property type="match status" value="1"/>
</dbReference>
<dbReference type="HOGENOM" id="CLU_017584_3_0_9"/>
<dbReference type="PANTHER" id="PTHR43643">
    <property type="entry name" value="HISTIDINOL-PHOSPHATE AMINOTRANSFERASE 2"/>
    <property type="match status" value="1"/>
</dbReference>
<comment type="caution">
    <text evidence="10">The sequence shown here is derived from an EMBL/GenBank/DDBJ whole genome shotgun (WGS) entry which is preliminary data.</text>
</comment>
<reference evidence="10 11" key="1">
    <citation type="submission" date="2009-01" db="EMBL/GenBank/DDBJ databases">
        <authorList>
            <person name="Fulton L."/>
            <person name="Clifton S."/>
            <person name="Fulton B."/>
            <person name="Xu J."/>
            <person name="Minx P."/>
            <person name="Pepin K.H."/>
            <person name="Johnson M."/>
            <person name="Bhonagiri V."/>
            <person name="Nash W.E."/>
            <person name="Mardis E.R."/>
            <person name="Wilson R.K."/>
        </authorList>
    </citation>
    <scope>NUCLEOTIDE SEQUENCE [LARGE SCALE GENOMIC DNA]</scope>
    <source>
        <strain evidence="10 11">DSM 5476</strain>
    </source>
</reference>
<evidence type="ECO:0000256" key="4">
    <source>
        <dbReference type="ARBA" id="ARBA00022576"/>
    </source>
</evidence>
<dbReference type="eggNOG" id="COG0079">
    <property type="taxonomic scope" value="Bacteria"/>
</dbReference>
<reference evidence="10 11" key="2">
    <citation type="submission" date="2009-02" db="EMBL/GenBank/DDBJ databases">
        <title>Draft genome sequence of Clostridium methylpentosum (DSM 5476).</title>
        <authorList>
            <person name="Sudarsanam P."/>
            <person name="Ley R."/>
            <person name="Guruge J."/>
            <person name="Turnbaugh P.J."/>
            <person name="Mahowald M."/>
            <person name="Liep D."/>
            <person name="Gordon J."/>
        </authorList>
    </citation>
    <scope>NUCLEOTIDE SEQUENCE [LARGE SCALE GENOMIC DNA]</scope>
    <source>
        <strain evidence="10 11">DSM 5476</strain>
    </source>
</reference>
<keyword evidence="4 8" id="KW-0032">Aminotransferase</keyword>
<dbReference type="Pfam" id="PF00155">
    <property type="entry name" value="Aminotran_1_2"/>
    <property type="match status" value="1"/>
</dbReference>
<dbReference type="InterPro" id="IPR015424">
    <property type="entry name" value="PyrdxlP-dep_Trfase"/>
</dbReference>
<keyword evidence="6 8" id="KW-0663">Pyridoxal phosphate</keyword>
<evidence type="ECO:0000256" key="6">
    <source>
        <dbReference type="ARBA" id="ARBA00022898"/>
    </source>
</evidence>
<dbReference type="CDD" id="cd00609">
    <property type="entry name" value="AAT_like"/>
    <property type="match status" value="1"/>
</dbReference>
<dbReference type="PANTHER" id="PTHR43643:SF3">
    <property type="entry name" value="HISTIDINOL-PHOSPHATE AMINOTRANSFERASE"/>
    <property type="match status" value="1"/>
</dbReference>
<dbReference type="GO" id="GO:0004400">
    <property type="term" value="F:histidinol-phosphate transaminase activity"/>
    <property type="evidence" value="ECO:0007669"/>
    <property type="project" value="UniProtKB-UniRule"/>
</dbReference>
<keyword evidence="11" id="KW-1185">Reference proteome</keyword>
<proteinExistence type="inferred from homology"/>
<name>C0ECF3_9FIRM</name>
<evidence type="ECO:0000256" key="7">
    <source>
        <dbReference type="ARBA" id="ARBA00047481"/>
    </source>
</evidence>
<comment type="similarity">
    <text evidence="8">Belongs to the class-II pyridoxal-phosphate-dependent aminotransferase family. Histidinol-phosphate aminotransferase subfamily.</text>
</comment>
<keyword evidence="8" id="KW-0368">Histidine biosynthesis</keyword>
<gene>
    <name evidence="8 10" type="primary">hisC</name>
    <name evidence="10" type="ORF">CLOSTMETH_01523</name>
</gene>
<dbReference type="InterPro" id="IPR015422">
    <property type="entry name" value="PyrdxlP-dep_Trfase_small"/>
</dbReference>
<feature type="modified residue" description="N6-(pyridoxal phosphate)lysine" evidence="8">
    <location>
        <position position="220"/>
    </location>
</feature>
<dbReference type="EMBL" id="ACEC01000050">
    <property type="protein sequence ID" value="EEG30864.1"/>
    <property type="molecule type" value="Genomic_DNA"/>
</dbReference>
<keyword evidence="8" id="KW-0028">Amino-acid biosynthesis</keyword>